<feature type="transmembrane region" description="Helical" evidence="9">
    <location>
        <begin position="778"/>
        <end position="796"/>
    </location>
</feature>
<feature type="transmembrane region" description="Helical" evidence="9">
    <location>
        <begin position="556"/>
        <end position="577"/>
    </location>
</feature>
<dbReference type="SUPFAM" id="SSF52540">
    <property type="entry name" value="P-loop containing nucleoside triphosphate hydrolases"/>
    <property type="match status" value="1"/>
</dbReference>
<dbReference type="FunFam" id="3.40.50.300:FF:000337">
    <property type="entry name" value="ABC transporter G family member 22"/>
    <property type="match status" value="1"/>
</dbReference>
<evidence type="ECO:0000256" key="9">
    <source>
        <dbReference type="SAM" id="Phobius"/>
    </source>
</evidence>
<dbReference type="InterPro" id="IPR043926">
    <property type="entry name" value="ABCG_dom"/>
</dbReference>
<comment type="similarity">
    <text evidence="2">Belongs to the ABC transporter superfamily. ABCG family. Eye pigment precursor importer (TC 3.A.1.204) subfamily.</text>
</comment>
<proteinExistence type="inferred from homology"/>
<keyword evidence="7 9" id="KW-1133">Transmembrane helix</keyword>
<keyword evidence="3" id="KW-0813">Transport</keyword>
<evidence type="ECO:0000313" key="11">
    <source>
        <dbReference type="Proteomes" id="UP000504607"/>
    </source>
</evidence>
<keyword evidence="11" id="KW-1185">Reference proteome</keyword>
<dbReference type="InterPro" id="IPR017871">
    <property type="entry name" value="ABC_transporter-like_CS"/>
</dbReference>
<dbReference type="InterPro" id="IPR003593">
    <property type="entry name" value="AAA+_ATPase"/>
</dbReference>
<evidence type="ECO:0000256" key="6">
    <source>
        <dbReference type="ARBA" id="ARBA00022840"/>
    </source>
</evidence>
<protein>
    <submittedName>
        <fullName evidence="12">ABC transporter G family member 22 isoform X1</fullName>
    </submittedName>
</protein>
<evidence type="ECO:0000256" key="4">
    <source>
        <dbReference type="ARBA" id="ARBA00022692"/>
    </source>
</evidence>
<comment type="subcellular location">
    <subcellularLocation>
        <location evidence="1">Membrane</location>
        <topology evidence="1">Multi-pass membrane protein</topology>
    </subcellularLocation>
</comment>
<dbReference type="GeneID" id="105037990"/>
<dbReference type="PANTHER" id="PTHR48041:SF66">
    <property type="entry name" value="ABC TRANSPORTER G FAMILY MEMBER 22-LIKE ISOFORM X1"/>
    <property type="match status" value="1"/>
</dbReference>
<keyword evidence="4 9" id="KW-0812">Transmembrane</keyword>
<dbReference type="PROSITE" id="PS50893">
    <property type="entry name" value="ABC_TRANSPORTER_2"/>
    <property type="match status" value="1"/>
</dbReference>
<dbReference type="Pfam" id="PF00005">
    <property type="entry name" value="ABC_tran"/>
    <property type="match status" value="1"/>
</dbReference>
<feature type="transmembrane region" description="Helical" evidence="9">
    <location>
        <begin position="643"/>
        <end position="661"/>
    </location>
</feature>
<evidence type="ECO:0000256" key="3">
    <source>
        <dbReference type="ARBA" id="ARBA00022448"/>
    </source>
</evidence>
<evidence type="ECO:0000313" key="12">
    <source>
        <dbReference type="RefSeq" id="XP_019703623.1"/>
    </source>
</evidence>
<gene>
    <name evidence="12" type="primary">LOC105037990</name>
</gene>
<evidence type="ECO:0000259" key="10">
    <source>
        <dbReference type="PROSITE" id="PS50893"/>
    </source>
</evidence>
<evidence type="ECO:0000256" key="1">
    <source>
        <dbReference type="ARBA" id="ARBA00004141"/>
    </source>
</evidence>
<dbReference type="PROSITE" id="PS00211">
    <property type="entry name" value="ABC_TRANSPORTER_1"/>
    <property type="match status" value="1"/>
</dbReference>
<dbReference type="GO" id="GO:0140359">
    <property type="term" value="F:ABC-type transporter activity"/>
    <property type="evidence" value="ECO:0007669"/>
    <property type="project" value="InterPro"/>
</dbReference>
<organism evidence="11 12">
    <name type="scientific">Elaeis guineensis var. tenera</name>
    <name type="common">Oil palm</name>
    <dbReference type="NCBI Taxonomy" id="51953"/>
    <lineage>
        <taxon>Eukaryota</taxon>
        <taxon>Viridiplantae</taxon>
        <taxon>Streptophyta</taxon>
        <taxon>Embryophyta</taxon>
        <taxon>Tracheophyta</taxon>
        <taxon>Spermatophyta</taxon>
        <taxon>Magnoliopsida</taxon>
        <taxon>Liliopsida</taxon>
        <taxon>Arecaceae</taxon>
        <taxon>Arecoideae</taxon>
        <taxon>Cocoseae</taxon>
        <taxon>Elaeidinae</taxon>
        <taxon>Elaeis</taxon>
    </lineage>
</organism>
<dbReference type="Pfam" id="PF01061">
    <property type="entry name" value="ABC2_membrane"/>
    <property type="match status" value="1"/>
</dbReference>
<evidence type="ECO:0000256" key="8">
    <source>
        <dbReference type="ARBA" id="ARBA00023136"/>
    </source>
</evidence>
<dbReference type="SMART" id="SM00382">
    <property type="entry name" value="AAA"/>
    <property type="match status" value="1"/>
</dbReference>
<dbReference type="Proteomes" id="UP000504607">
    <property type="component" value="Chromosome 2"/>
</dbReference>
<dbReference type="InterPro" id="IPR050352">
    <property type="entry name" value="ABCG_transporters"/>
</dbReference>
<feature type="domain" description="ABC transporter" evidence="10">
    <location>
        <begin position="197"/>
        <end position="444"/>
    </location>
</feature>
<keyword evidence="8 9" id="KW-0472">Membrane</keyword>
<keyword evidence="5" id="KW-0547">Nucleotide-binding</keyword>
<name>A0A6J0PEJ7_ELAGV</name>
<evidence type="ECO:0000256" key="7">
    <source>
        <dbReference type="ARBA" id="ARBA00022989"/>
    </source>
</evidence>
<reference evidence="12" key="1">
    <citation type="submission" date="2025-08" db="UniProtKB">
        <authorList>
            <consortium name="RefSeq"/>
        </authorList>
    </citation>
    <scope>IDENTIFICATION</scope>
</reference>
<evidence type="ECO:0000256" key="5">
    <source>
        <dbReference type="ARBA" id="ARBA00022741"/>
    </source>
</evidence>
<dbReference type="GO" id="GO:0016020">
    <property type="term" value="C:membrane"/>
    <property type="evidence" value="ECO:0007669"/>
    <property type="project" value="UniProtKB-SubCell"/>
</dbReference>
<keyword evidence="6" id="KW-0067">ATP-binding</keyword>
<dbReference type="InterPro" id="IPR003439">
    <property type="entry name" value="ABC_transporter-like_ATP-bd"/>
</dbReference>
<dbReference type="InParanoid" id="A0A6J0PEJ7"/>
<dbReference type="InterPro" id="IPR027417">
    <property type="entry name" value="P-loop_NTPase"/>
</dbReference>
<feature type="transmembrane region" description="Helical" evidence="9">
    <location>
        <begin position="707"/>
        <end position="730"/>
    </location>
</feature>
<dbReference type="OrthoDB" id="66620at2759"/>
<dbReference type="GO" id="GO:0005524">
    <property type="term" value="F:ATP binding"/>
    <property type="evidence" value="ECO:0007669"/>
    <property type="project" value="UniProtKB-KW"/>
</dbReference>
<evidence type="ECO:0000256" key="2">
    <source>
        <dbReference type="ARBA" id="ARBA00005814"/>
    </source>
</evidence>
<dbReference type="GO" id="GO:0016887">
    <property type="term" value="F:ATP hydrolysis activity"/>
    <property type="evidence" value="ECO:0007669"/>
    <property type="project" value="InterPro"/>
</dbReference>
<dbReference type="AlphaFoldDB" id="A0A6J0PEJ7"/>
<dbReference type="Pfam" id="PF19055">
    <property type="entry name" value="ABC2_membrane_7"/>
    <property type="match status" value="1"/>
</dbReference>
<dbReference type="Gene3D" id="3.40.50.300">
    <property type="entry name" value="P-loop containing nucleotide triphosphate hydrolases"/>
    <property type="match status" value="1"/>
</dbReference>
<dbReference type="RefSeq" id="XP_019703623.1">
    <property type="nucleotide sequence ID" value="XM_019848064.2"/>
</dbReference>
<feature type="transmembrane region" description="Helical" evidence="9">
    <location>
        <begin position="667"/>
        <end position="695"/>
    </location>
</feature>
<dbReference type="PANTHER" id="PTHR48041">
    <property type="entry name" value="ABC TRANSPORTER G FAMILY MEMBER 28"/>
    <property type="match status" value="1"/>
</dbReference>
<dbReference type="InterPro" id="IPR013525">
    <property type="entry name" value="ABC2_TM"/>
</dbReference>
<accession>A0A6J0PEJ7</accession>
<feature type="transmembrane region" description="Helical" evidence="9">
    <location>
        <begin position="592"/>
        <end position="614"/>
    </location>
</feature>
<dbReference type="CDD" id="cd03213">
    <property type="entry name" value="ABCG_EPDR"/>
    <property type="match status" value="1"/>
</dbReference>
<sequence>MSPQNLGYLVGIQGIDEKMEEELVLMPKNQEALLNLEETCKAISNSRPMQEHVGPPVRKSRSADFGASKIGYDEHGIGIKLKRENNFNRKVESARGNFSRMRARSAQFSVDINGLVHHCSGSLKEIEHVICRTPSTDFGLLNPIAGPIFPSPNLLELSRKNPYKDEAVDESPISYKKGLVPEIWEQMQMEPTLPIYLKFSDVSYQILVKVGKSPSATKYILKGVTGSVFPGEVLALMGPSGGGKTTLLNLLSGRVNIKGHGGIITYNDQPYSKWLKKRIGFVLQDDVVFPHLTVRETLTYAALLRLPKTLTKQQKEERAMNVISELGLESCQDMIIGGPLVRGISGGERKRVCIGNEILLDPSLIFLDEPTSGLDSTTALRITQMLHKMAHAGKTVVTTIHQPSSRLFNKFDKLILLGKGSSFYFGKASEAMLYFSSIGCSPLIAMNPAEFLIDLANGNMNDKSIPSELKDTFLHGSQEFKHQEQRPSPVDIHEYLLDSYETRVAQIEKQKLLRPVPIDTIRDMQVGSSLKNSGATWWQQYYILFWRGLKQRCHDYLCWIRVTQVLATAVIVGLLWWRPDASTPKKIQDQAGVLFFISVFWGFFPVFTAIFTFSQERALLVKEMSVNMYKLSAYFMARNMSDLPLDLILPIMFLLIVYFMVGLKPDFTVFLLSMLTIVLSIIAAQGLGLAIGAALMDVKKATTLASVIIMTFMLAGGFFVQRVPFFMSWIRYLSFNYHTYRLLLKIQYSCSSLDNSGNSPCNSTFIKGLRLHNGGMEAGAMIAMIFGYRLLAYIFLKKMRLRSASCL</sequence>